<organism evidence="1 2">
    <name type="scientific">Trabulsiella guamensis ATCC 49490</name>
    <dbReference type="NCBI Taxonomy" id="1005994"/>
    <lineage>
        <taxon>Bacteria</taxon>
        <taxon>Pseudomonadati</taxon>
        <taxon>Pseudomonadota</taxon>
        <taxon>Gammaproteobacteria</taxon>
        <taxon>Enterobacterales</taxon>
        <taxon>Enterobacteriaceae</taxon>
        <taxon>Trabulsiella</taxon>
    </lineage>
</organism>
<dbReference type="Proteomes" id="UP000028630">
    <property type="component" value="Unassembled WGS sequence"/>
</dbReference>
<dbReference type="OrthoDB" id="4933449at2"/>
<accession>A0A085A5S5</accession>
<dbReference type="eggNOG" id="ENOG502ZBAJ">
    <property type="taxonomic scope" value="Bacteria"/>
</dbReference>
<dbReference type="InterPro" id="IPR021530">
    <property type="entry name" value="AllH-like"/>
</dbReference>
<dbReference type="EMBL" id="JMTB01000089">
    <property type="protein sequence ID" value="KFC05570.1"/>
    <property type="molecule type" value="Genomic_DNA"/>
</dbReference>
<proteinExistence type="predicted"/>
<evidence type="ECO:0000313" key="2">
    <source>
        <dbReference type="Proteomes" id="UP000028630"/>
    </source>
</evidence>
<dbReference type="Pfam" id="PF11392">
    <property type="entry name" value="AllH"/>
    <property type="match status" value="1"/>
</dbReference>
<dbReference type="RefSeq" id="WP_072011989.1">
    <property type="nucleotide sequence ID" value="NZ_JMTB01000089.1"/>
</dbReference>
<dbReference type="AlphaFoldDB" id="A0A085A5S5"/>
<gene>
    <name evidence="1" type="ORF">GTGU_02837</name>
</gene>
<name>A0A085A5S5_9ENTR</name>
<keyword evidence="2" id="KW-1185">Reference proteome</keyword>
<evidence type="ECO:0000313" key="1">
    <source>
        <dbReference type="EMBL" id="KFC05570.1"/>
    </source>
</evidence>
<reference evidence="2" key="1">
    <citation type="submission" date="2014-05" db="EMBL/GenBank/DDBJ databases">
        <title>ATOL: Assembling a taxonomically balanced genome-scale reconstruction of the evolutionary history of the Enterobacteriaceae.</title>
        <authorList>
            <person name="Plunkett G. III"/>
            <person name="Neeno-Eckwall E.C."/>
            <person name="Glasner J.D."/>
            <person name="Perna N.T."/>
        </authorList>
    </citation>
    <scope>NUCLEOTIDE SEQUENCE [LARGE SCALE GENOMIC DNA]</scope>
    <source>
        <strain evidence="2">ATCC 49490</strain>
    </source>
</reference>
<protein>
    <submittedName>
        <fullName evidence="1">Putative cytoplasmic protein</fullName>
    </submittedName>
</protein>
<sequence>MRIAMASAGLDRLAEGQWTLHSRFSQAVNFIHASGALLTFYRYGKGMGPAGILLSTRDFARFATVKTFEKQGQTLFINGSPLSVRRALTLTTTPTCLVLPDLSSYCAVSGLCGPLNQLSPDAPPCQSLMEGLQRWSCGEKPDWLSLTGLGPGLTPSGDDMLVGAMAVLFASQFSSYIQQHPFLPSADQLALLTTSVSCSYLNSARIGAFSSPVLRVVRHLQHKRDPRPAIRRLLAVGHTSGADMLVGMVVALKWLQMRPRRSRHARSGNDSYIYPGSGDRKLFPRRQLVTQNARRD</sequence>
<comment type="caution">
    <text evidence="1">The sequence shown here is derived from an EMBL/GenBank/DDBJ whole genome shotgun (WGS) entry which is preliminary data.</text>
</comment>